<dbReference type="InterPro" id="IPR001789">
    <property type="entry name" value="Sig_transdc_resp-reg_receiver"/>
</dbReference>
<keyword evidence="4" id="KW-1185">Reference proteome</keyword>
<reference evidence="3" key="2">
    <citation type="submission" date="2020-09" db="EMBL/GenBank/DDBJ databases">
        <authorList>
            <person name="Sun Q."/>
            <person name="Ohkuma M."/>
        </authorList>
    </citation>
    <scope>NUCLEOTIDE SEQUENCE</scope>
    <source>
        <strain evidence="3">JCM 17251</strain>
    </source>
</reference>
<dbReference type="GO" id="GO:0000160">
    <property type="term" value="P:phosphorelay signal transduction system"/>
    <property type="evidence" value="ECO:0007669"/>
    <property type="project" value="InterPro"/>
</dbReference>
<evidence type="ECO:0000256" key="1">
    <source>
        <dbReference type="PROSITE-ProRule" id="PRU00169"/>
    </source>
</evidence>
<accession>A0A917Y000</accession>
<name>A0A917Y000_9BACI</name>
<feature type="domain" description="Response regulatory" evidence="2">
    <location>
        <begin position="1"/>
        <end position="47"/>
    </location>
</feature>
<protein>
    <recommendedName>
        <fullName evidence="2">Response regulatory domain-containing protein</fullName>
    </recommendedName>
</protein>
<evidence type="ECO:0000259" key="2">
    <source>
        <dbReference type="PROSITE" id="PS50110"/>
    </source>
</evidence>
<dbReference type="Pfam" id="PF00072">
    <property type="entry name" value="Response_reg"/>
    <property type="match status" value="1"/>
</dbReference>
<dbReference type="RefSeq" id="WP_188857930.1">
    <property type="nucleotide sequence ID" value="NZ_BMOS01000018.1"/>
</dbReference>
<dbReference type="AlphaFoldDB" id="A0A917Y000"/>
<comment type="caution">
    <text evidence="3">The sequence shown here is derived from an EMBL/GenBank/DDBJ whole genome shotgun (WGS) entry which is preliminary data.</text>
</comment>
<dbReference type="Gene3D" id="3.40.50.2300">
    <property type="match status" value="1"/>
</dbReference>
<dbReference type="EMBL" id="BMOS01000018">
    <property type="protein sequence ID" value="GGN60991.1"/>
    <property type="molecule type" value="Genomic_DNA"/>
</dbReference>
<dbReference type="PROSITE" id="PS50110">
    <property type="entry name" value="RESPONSE_REGULATORY"/>
    <property type="match status" value="1"/>
</dbReference>
<reference evidence="3" key="1">
    <citation type="journal article" date="2014" name="Int. J. Syst. Evol. Microbiol.">
        <title>Complete genome sequence of Corynebacterium casei LMG S-19264T (=DSM 44701T), isolated from a smear-ripened cheese.</title>
        <authorList>
            <consortium name="US DOE Joint Genome Institute (JGI-PGF)"/>
            <person name="Walter F."/>
            <person name="Albersmeier A."/>
            <person name="Kalinowski J."/>
            <person name="Ruckert C."/>
        </authorList>
    </citation>
    <scope>NUCLEOTIDE SEQUENCE</scope>
    <source>
        <strain evidence="3">JCM 17251</strain>
    </source>
</reference>
<organism evidence="3 4">
    <name type="scientific">Oceanobacillus indicireducens</name>
    <dbReference type="NCBI Taxonomy" id="1004261"/>
    <lineage>
        <taxon>Bacteria</taxon>
        <taxon>Bacillati</taxon>
        <taxon>Bacillota</taxon>
        <taxon>Bacilli</taxon>
        <taxon>Bacillales</taxon>
        <taxon>Bacillaceae</taxon>
        <taxon>Oceanobacillus</taxon>
    </lineage>
</organism>
<evidence type="ECO:0000313" key="3">
    <source>
        <dbReference type="EMBL" id="GGN60991.1"/>
    </source>
</evidence>
<sequence length="47" mass="5393">MIVDDDLDMLEVLGLYLKKEGFIVATTRHGRSTIEIIKNKQPDLISY</sequence>
<dbReference type="SUPFAM" id="SSF52172">
    <property type="entry name" value="CheY-like"/>
    <property type="match status" value="1"/>
</dbReference>
<proteinExistence type="predicted"/>
<comment type="caution">
    <text evidence="1">Lacks conserved residue(s) required for the propagation of feature annotation.</text>
</comment>
<dbReference type="InterPro" id="IPR011006">
    <property type="entry name" value="CheY-like_superfamily"/>
</dbReference>
<gene>
    <name evidence="3" type="ORF">GCM10007971_25580</name>
</gene>
<dbReference type="Proteomes" id="UP000624041">
    <property type="component" value="Unassembled WGS sequence"/>
</dbReference>
<evidence type="ECO:0000313" key="4">
    <source>
        <dbReference type="Proteomes" id="UP000624041"/>
    </source>
</evidence>